<feature type="compositionally biased region" description="Basic and acidic residues" evidence="1">
    <location>
        <begin position="90"/>
        <end position="100"/>
    </location>
</feature>
<dbReference type="AlphaFoldDB" id="A0A1R4LCD4"/>
<protein>
    <submittedName>
        <fullName evidence="2">Uncharacterized protein</fullName>
    </submittedName>
</protein>
<dbReference type="STRING" id="1123498.VR7878_00687"/>
<proteinExistence type="predicted"/>
<accession>A0A1R4LCD4</accession>
<feature type="region of interest" description="Disordered" evidence="1">
    <location>
        <begin position="66"/>
        <end position="100"/>
    </location>
</feature>
<sequence length="139" mass="15876">MRQPTYTYSIQEKNVPESYFGYNMNMTKGDFMSVSALQSGYQMLNNATQMTNEASRDINRAAQYRNDEQMQQEPRAVDSALAPQQNTIRQQKETADKEPDQTQVDALIKLNQATQYNRAGANVIQREQDMIGSLLDIQV</sequence>
<evidence type="ECO:0000256" key="1">
    <source>
        <dbReference type="SAM" id="MobiDB-lite"/>
    </source>
</evidence>
<dbReference type="Proteomes" id="UP000188276">
    <property type="component" value="Unassembled WGS sequence"/>
</dbReference>
<evidence type="ECO:0000313" key="2">
    <source>
        <dbReference type="EMBL" id="SJN54241.1"/>
    </source>
</evidence>
<dbReference type="EMBL" id="FULE01000012">
    <property type="protein sequence ID" value="SJN54241.1"/>
    <property type="molecule type" value="Genomic_DNA"/>
</dbReference>
<reference evidence="3" key="1">
    <citation type="submission" date="2017-02" db="EMBL/GenBank/DDBJ databases">
        <authorList>
            <person name="Rodrigo-Torres L."/>
            <person name="Arahal R.D."/>
            <person name="Lucena T."/>
        </authorList>
    </citation>
    <scope>NUCLEOTIDE SEQUENCE [LARGE SCALE GENOMIC DNA]</scope>
    <source>
        <strain evidence="3">CECT 7878</strain>
    </source>
</reference>
<evidence type="ECO:0000313" key="3">
    <source>
        <dbReference type="Proteomes" id="UP000188276"/>
    </source>
</evidence>
<organism evidence="2 3">
    <name type="scientific">Vibrio ruber (strain DSM 16370 / JCM 11486 / BCRC 17186 / CECT 7878 / LMG 23124 / VR1)</name>
    <dbReference type="NCBI Taxonomy" id="1123498"/>
    <lineage>
        <taxon>Bacteria</taxon>
        <taxon>Pseudomonadati</taxon>
        <taxon>Pseudomonadota</taxon>
        <taxon>Gammaproteobacteria</taxon>
        <taxon>Vibrionales</taxon>
        <taxon>Vibrionaceae</taxon>
        <taxon>Vibrio</taxon>
    </lineage>
</organism>
<keyword evidence="3" id="KW-1185">Reference proteome</keyword>
<name>A0A1R4LCD4_VIBR1</name>
<gene>
    <name evidence="2" type="ORF">VR7878_00687</name>
</gene>